<feature type="binding site" evidence="9">
    <location>
        <position position="133"/>
    </location>
    <ligand>
        <name>NADPH</name>
        <dbReference type="ChEBI" id="CHEBI:57783"/>
    </ligand>
</feature>
<dbReference type="GO" id="GO:0030145">
    <property type="term" value="F:manganese ion binding"/>
    <property type="evidence" value="ECO:0007669"/>
    <property type="project" value="TreeGrafter"/>
</dbReference>
<dbReference type="Proteomes" id="UP000199040">
    <property type="component" value="Unassembled WGS sequence"/>
</dbReference>
<feature type="binding site" evidence="9">
    <location>
        <position position="226"/>
    </location>
    <ligand>
        <name>1-deoxy-D-xylulose 5-phosphate</name>
        <dbReference type="ChEBI" id="CHEBI:57792"/>
    </ligand>
</feature>
<comment type="cofactor">
    <cofactor evidence="9">
        <name>Mg(2+)</name>
        <dbReference type="ChEBI" id="CHEBI:18420"/>
    </cofactor>
    <cofactor evidence="9">
        <name>Mn(2+)</name>
        <dbReference type="ChEBI" id="CHEBI:29035"/>
    </cofactor>
</comment>
<evidence type="ECO:0000259" key="11">
    <source>
        <dbReference type="Pfam" id="PF08436"/>
    </source>
</evidence>
<dbReference type="STRING" id="442341.SAMN04487959_11347"/>
<feature type="domain" description="1-deoxy-D-xylulose 5-phosphate reductoisomerase C-terminal" evidence="11">
    <location>
        <begin position="155"/>
        <end position="243"/>
    </location>
</feature>
<dbReference type="Pfam" id="PF02670">
    <property type="entry name" value="DXP_reductoisom"/>
    <property type="match status" value="1"/>
</dbReference>
<evidence type="ECO:0000313" key="14">
    <source>
        <dbReference type="Proteomes" id="UP000199040"/>
    </source>
</evidence>
<gene>
    <name evidence="9" type="primary">dxr</name>
    <name evidence="13" type="ORF">SAMN04487959_11347</name>
</gene>
<feature type="binding site" evidence="9">
    <location>
        <position position="219"/>
    </location>
    <ligand>
        <name>NADPH</name>
        <dbReference type="ChEBI" id="CHEBI:57783"/>
    </ligand>
</feature>
<keyword evidence="9" id="KW-0460">Magnesium</keyword>
<feature type="binding site" evidence="9">
    <location>
        <position position="190"/>
    </location>
    <ligand>
        <name>1-deoxy-D-xylulose 5-phosphate</name>
        <dbReference type="ChEBI" id="CHEBI:57792"/>
    </ligand>
</feature>
<organism evidence="13 14">
    <name type="scientific">Modicisalibacter xianhensis</name>
    <dbReference type="NCBI Taxonomy" id="442341"/>
    <lineage>
        <taxon>Bacteria</taxon>
        <taxon>Pseudomonadati</taxon>
        <taxon>Pseudomonadota</taxon>
        <taxon>Gammaproteobacteria</taxon>
        <taxon>Oceanospirillales</taxon>
        <taxon>Halomonadaceae</taxon>
        <taxon>Modicisalibacter</taxon>
    </lineage>
</organism>
<dbReference type="NCBIfam" id="NF009114">
    <property type="entry name" value="PRK12464.1"/>
    <property type="match status" value="1"/>
</dbReference>
<dbReference type="InterPro" id="IPR013644">
    <property type="entry name" value="DXP_reductoisomerase_C"/>
</dbReference>
<dbReference type="AlphaFoldDB" id="A0A1I3E9Z4"/>
<feature type="binding site" evidence="9">
    <location>
        <position position="161"/>
    </location>
    <ligand>
        <name>Mn(2+)</name>
        <dbReference type="ChEBI" id="CHEBI:29035"/>
    </ligand>
</feature>
<feature type="binding site" evidence="9">
    <location>
        <position position="159"/>
    </location>
    <ligand>
        <name>Mn(2+)</name>
        <dbReference type="ChEBI" id="CHEBI:29035"/>
    </ligand>
</feature>
<dbReference type="PIRSF" id="PIRSF006205">
    <property type="entry name" value="Dxp_reductismrs"/>
    <property type="match status" value="1"/>
</dbReference>
<feature type="binding site" evidence="9">
    <location>
        <position position="161"/>
    </location>
    <ligand>
        <name>1-deoxy-D-xylulose 5-phosphate</name>
        <dbReference type="ChEBI" id="CHEBI:57792"/>
    </ligand>
</feature>
<evidence type="ECO:0000256" key="2">
    <source>
        <dbReference type="ARBA" id="ARBA00006825"/>
    </source>
</evidence>
<evidence type="ECO:0000256" key="3">
    <source>
        <dbReference type="ARBA" id="ARBA00022723"/>
    </source>
</evidence>
<dbReference type="Pfam" id="PF13288">
    <property type="entry name" value="DXPR_C"/>
    <property type="match status" value="1"/>
</dbReference>
<feature type="binding site" evidence="9">
    <location>
        <position position="231"/>
    </location>
    <ligand>
        <name>1-deoxy-D-xylulose 5-phosphate</name>
        <dbReference type="ChEBI" id="CHEBI:57792"/>
    </ligand>
</feature>
<comment type="pathway">
    <text evidence="1 9">Isoprenoid biosynthesis; isopentenyl diphosphate biosynthesis via DXP pathway; isopentenyl diphosphate from 1-deoxy-D-xylulose 5-phosphate: step 1/6.</text>
</comment>
<evidence type="ECO:0000313" key="13">
    <source>
        <dbReference type="EMBL" id="SFH95728.1"/>
    </source>
</evidence>
<dbReference type="SUPFAM" id="SSF69055">
    <property type="entry name" value="1-deoxy-D-xylulose-5-phosphate reductoisomerase, C-terminal domain"/>
    <property type="match status" value="1"/>
</dbReference>
<evidence type="ECO:0000256" key="7">
    <source>
        <dbReference type="ARBA" id="ARBA00023229"/>
    </source>
</evidence>
<evidence type="ECO:0000256" key="1">
    <source>
        <dbReference type="ARBA" id="ARBA00005094"/>
    </source>
</evidence>
<comment type="caution">
    <text evidence="9">Lacks conserved residue(s) required for the propagation of feature annotation.</text>
</comment>
<feature type="binding site" evidence="9">
    <location>
        <position position="20"/>
    </location>
    <ligand>
        <name>NADPH</name>
        <dbReference type="ChEBI" id="CHEBI:57783"/>
    </ligand>
</feature>
<evidence type="ECO:0000256" key="6">
    <source>
        <dbReference type="ARBA" id="ARBA00023211"/>
    </source>
</evidence>
<sequence>MLDNDTSHVRQSVTVLGATGSIGTSTLDVLARHPERYRVHALTACTRREALRDQCLTHCPAVAVLAHEHDAAWLRDELGRAGLATEVRSGEGALQDVAGASEVDVVMAAIVGAAGLLPTLAAVRAGKRVLLANKEALVMSGALFMDEVERHGAVLLPIDSEHNAIYQCLPPGHRGGLGRFGVSQLLLTASGGPFRGWDAVRLQAVTPEQACAHPNWAMGRKISVDSATLMNKGLELIEACWLFDARPEQIQVVVHPQSVIHSMVAYSDGSVIAQLGNPDMRTPIAYGLAWPERIAAGVEHLDLFSVARLDFEAPDETAFPCLRLAREAMAAGGTAPALLNAANEVAVEAFLAGGVGFTQIPDVIEAVMHTCDVKAADELDVILAEDARARRVAVRHLAR</sequence>
<dbReference type="GO" id="GO:0016853">
    <property type="term" value="F:isomerase activity"/>
    <property type="evidence" value="ECO:0007669"/>
    <property type="project" value="UniProtKB-KW"/>
</dbReference>
<comment type="similarity">
    <text evidence="2 9">Belongs to the DXR family.</text>
</comment>
<dbReference type="Gene3D" id="3.40.50.720">
    <property type="entry name" value="NAD(P)-binding Rossmann-like Domain"/>
    <property type="match status" value="1"/>
</dbReference>
<dbReference type="HAMAP" id="MF_00183">
    <property type="entry name" value="DXP_reductoisom"/>
    <property type="match status" value="1"/>
</dbReference>
<dbReference type="GO" id="GO:0030604">
    <property type="term" value="F:1-deoxy-D-xylulose-5-phosphate reductoisomerase activity"/>
    <property type="evidence" value="ECO:0007669"/>
    <property type="project" value="UniProtKB-UniRule"/>
</dbReference>
<proteinExistence type="inferred from homology"/>
<dbReference type="EMBL" id="FOPY01000013">
    <property type="protein sequence ID" value="SFH95728.1"/>
    <property type="molecule type" value="Genomic_DNA"/>
</dbReference>
<keyword evidence="3 9" id="KW-0479">Metal-binding</keyword>
<comment type="function">
    <text evidence="9">Catalyzes the NADPH-dependent rearrangement and reduction of 1-deoxy-D-xylulose-5-phosphate (DXP) to 2-C-methyl-D-erythritol 4-phosphate (MEP).</text>
</comment>
<evidence type="ECO:0000256" key="5">
    <source>
        <dbReference type="ARBA" id="ARBA00023002"/>
    </source>
</evidence>
<feature type="binding site" evidence="9">
    <location>
        <position position="22"/>
    </location>
    <ligand>
        <name>NADPH</name>
        <dbReference type="ChEBI" id="CHEBI:57783"/>
    </ligand>
</feature>
<dbReference type="NCBIfam" id="TIGR00243">
    <property type="entry name" value="Dxr"/>
    <property type="match status" value="1"/>
</dbReference>
<dbReference type="FunFam" id="3.40.50.720:FF:000045">
    <property type="entry name" value="1-deoxy-D-xylulose 5-phosphate reductoisomerase"/>
    <property type="match status" value="1"/>
</dbReference>
<protein>
    <recommendedName>
        <fullName evidence="9">1-deoxy-D-xylulose 5-phosphate reductoisomerase</fullName>
        <shortName evidence="9">DXP reductoisomerase</shortName>
        <ecNumber evidence="9">1.1.1.267</ecNumber>
    </recommendedName>
    <alternativeName>
        <fullName evidence="9">1-deoxyxylulose-5-phosphate reductoisomerase</fullName>
    </alternativeName>
    <alternativeName>
        <fullName evidence="9">2-C-methyl-D-erythritol 4-phosphate synthase</fullName>
    </alternativeName>
</protein>
<dbReference type="GO" id="GO:0070402">
    <property type="term" value="F:NADPH binding"/>
    <property type="evidence" value="ECO:0007669"/>
    <property type="project" value="InterPro"/>
</dbReference>
<evidence type="ECO:0000259" key="10">
    <source>
        <dbReference type="Pfam" id="PF02670"/>
    </source>
</evidence>
<keyword evidence="14" id="KW-1185">Reference proteome</keyword>
<dbReference type="InterPro" id="IPR013512">
    <property type="entry name" value="DXP_reductoisomerase_N"/>
</dbReference>
<dbReference type="GO" id="GO:0051484">
    <property type="term" value="P:isopentenyl diphosphate biosynthetic process, methylerythritol 4-phosphate pathway involved in terpenoid biosynthetic process"/>
    <property type="evidence" value="ECO:0007669"/>
    <property type="project" value="UniProtKB-ARBA"/>
</dbReference>
<feature type="binding site" evidence="9">
    <location>
        <position position="232"/>
    </location>
    <ligand>
        <name>1-deoxy-D-xylulose 5-phosphate</name>
        <dbReference type="ChEBI" id="CHEBI:57792"/>
    </ligand>
</feature>
<evidence type="ECO:0000256" key="9">
    <source>
        <dbReference type="HAMAP-Rule" id="MF_00183"/>
    </source>
</evidence>
<dbReference type="EC" id="1.1.1.267" evidence="9"/>
<keyword evidence="6 9" id="KW-0464">Manganese</keyword>
<reference evidence="13 14" key="1">
    <citation type="submission" date="2016-10" db="EMBL/GenBank/DDBJ databases">
        <authorList>
            <person name="de Groot N.N."/>
        </authorList>
    </citation>
    <scope>NUCLEOTIDE SEQUENCE [LARGE SCALE GENOMIC DNA]</scope>
    <source>
        <strain evidence="13 14">CGMCC 1.6848</strain>
    </source>
</reference>
<feature type="binding site" evidence="9">
    <location>
        <position position="21"/>
    </location>
    <ligand>
        <name>NADPH</name>
        <dbReference type="ChEBI" id="CHEBI:57783"/>
    </ligand>
</feature>
<feature type="binding site" evidence="9">
    <location>
        <position position="160"/>
    </location>
    <ligand>
        <name>1-deoxy-D-xylulose 5-phosphate</name>
        <dbReference type="ChEBI" id="CHEBI:57792"/>
    </ligand>
</feature>
<feature type="binding site" evidence="9">
    <location>
        <position position="235"/>
    </location>
    <ligand>
        <name>1-deoxy-D-xylulose 5-phosphate</name>
        <dbReference type="ChEBI" id="CHEBI:57792"/>
    </ligand>
</feature>
<feature type="binding site" evidence="9">
    <location>
        <position position="235"/>
    </location>
    <ligand>
        <name>Mn(2+)</name>
        <dbReference type="ChEBI" id="CHEBI:29035"/>
    </ligand>
</feature>
<feature type="binding site" evidence="9">
    <location>
        <position position="135"/>
    </location>
    <ligand>
        <name>NADPH</name>
        <dbReference type="ChEBI" id="CHEBI:57783"/>
    </ligand>
</feature>
<dbReference type="InterPro" id="IPR036169">
    <property type="entry name" value="DXPR_C_sf"/>
</dbReference>
<feature type="domain" description="1-deoxy-D-xylulose 5-phosphate reductoisomerase N-terminal" evidence="10">
    <location>
        <begin position="13"/>
        <end position="141"/>
    </location>
</feature>
<dbReference type="Gene3D" id="1.10.1740.10">
    <property type="match status" value="1"/>
</dbReference>
<feature type="binding site" evidence="9">
    <location>
        <position position="134"/>
    </location>
    <ligand>
        <name>1-deoxy-D-xylulose 5-phosphate</name>
        <dbReference type="ChEBI" id="CHEBI:57792"/>
    </ligand>
</feature>
<dbReference type="InterPro" id="IPR036291">
    <property type="entry name" value="NAD(P)-bd_dom_sf"/>
</dbReference>
<dbReference type="InterPro" id="IPR003821">
    <property type="entry name" value="DXP_reductoisomerase"/>
</dbReference>
<keyword evidence="13" id="KW-0413">Isomerase</keyword>
<dbReference type="InterPro" id="IPR026877">
    <property type="entry name" value="DXPR_C"/>
</dbReference>
<name>A0A1I3E9Z4_9GAMM</name>
<dbReference type="NCBIfam" id="NF003938">
    <property type="entry name" value="PRK05447.1-1"/>
    <property type="match status" value="1"/>
</dbReference>
<dbReference type="SUPFAM" id="SSF51735">
    <property type="entry name" value="NAD(P)-binding Rossmann-fold domains"/>
    <property type="match status" value="1"/>
</dbReference>
<feature type="binding site" evidence="9">
    <location>
        <position position="19"/>
    </location>
    <ligand>
        <name>NADPH</name>
        <dbReference type="ChEBI" id="CHEBI:57783"/>
    </ligand>
</feature>
<dbReference type="UniPathway" id="UPA00056">
    <property type="reaction ID" value="UER00092"/>
</dbReference>
<dbReference type="PANTHER" id="PTHR30525">
    <property type="entry name" value="1-DEOXY-D-XYLULOSE 5-PHOSPHATE REDUCTOISOMERASE"/>
    <property type="match status" value="1"/>
</dbReference>
<comment type="catalytic activity">
    <reaction evidence="8">
        <text>2-C-methyl-D-erythritol 4-phosphate + NADP(+) = 1-deoxy-D-xylulose 5-phosphate + NADPH + H(+)</text>
        <dbReference type="Rhea" id="RHEA:13717"/>
        <dbReference type="ChEBI" id="CHEBI:15378"/>
        <dbReference type="ChEBI" id="CHEBI:57783"/>
        <dbReference type="ChEBI" id="CHEBI:57792"/>
        <dbReference type="ChEBI" id="CHEBI:58262"/>
        <dbReference type="ChEBI" id="CHEBI:58349"/>
        <dbReference type="EC" id="1.1.1.267"/>
    </reaction>
    <physiologicalReaction direction="right-to-left" evidence="8">
        <dbReference type="Rhea" id="RHEA:13719"/>
    </physiologicalReaction>
</comment>
<evidence type="ECO:0000259" key="12">
    <source>
        <dbReference type="Pfam" id="PF13288"/>
    </source>
</evidence>
<accession>A0A1I3E9Z4</accession>
<dbReference type="Pfam" id="PF08436">
    <property type="entry name" value="DXP_redisom_C"/>
    <property type="match status" value="1"/>
</dbReference>
<keyword evidence="5 9" id="KW-0560">Oxidoreductase</keyword>
<dbReference type="RefSeq" id="WP_092848468.1">
    <property type="nucleotide sequence ID" value="NZ_FOPY01000013.1"/>
</dbReference>
<dbReference type="PANTHER" id="PTHR30525:SF0">
    <property type="entry name" value="1-DEOXY-D-XYLULOSE 5-PHOSPHATE REDUCTOISOMERASE, CHLOROPLASTIC"/>
    <property type="match status" value="1"/>
</dbReference>
<feature type="binding site" evidence="9">
    <location>
        <position position="213"/>
    </location>
    <ligand>
        <name>1-deoxy-D-xylulose 5-phosphate</name>
        <dbReference type="ChEBI" id="CHEBI:57792"/>
    </ligand>
</feature>
<dbReference type="SUPFAM" id="SSF55347">
    <property type="entry name" value="Glyceraldehyde-3-phosphate dehydrogenase-like, C-terminal domain"/>
    <property type="match status" value="1"/>
</dbReference>
<feature type="domain" description="DXP reductoisomerase C-terminal" evidence="12">
    <location>
        <begin position="275"/>
        <end position="391"/>
    </location>
</feature>
<evidence type="ECO:0000256" key="8">
    <source>
        <dbReference type="ARBA" id="ARBA00048543"/>
    </source>
</evidence>
<keyword evidence="4 9" id="KW-0521">NADP</keyword>
<evidence type="ECO:0000256" key="4">
    <source>
        <dbReference type="ARBA" id="ARBA00022857"/>
    </source>
</evidence>
<keyword evidence="7 9" id="KW-0414">Isoprene biosynthesis</keyword>